<keyword evidence="13" id="KW-0167">Capsid protein</keyword>
<keyword evidence="12" id="KW-0597">Phosphoprotein</keyword>
<evidence type="ECO:0000256" key="11">
    <source>
        <dbReference type="ARBA" id="ARBA00022520"/>
    </source>
</evidence>
<name>F5B951_9POTV</name>
<comment type="similarity">
    <text evidence="5 33">Belongs to the potyviridae genome polyprotein family.</text>
</comment>
<keyword evidence="35" id="KW-0812">Transmembrane</keyword>
<feature type="domain" description="Helicase ATP-binding" evidence="37">
    <location>
        <begin position="1335"/>
        <end position="1487"/>
    </location>
</feature>
<dbReference type="PANTHER" id="PTHR43519:SF1">
    <property type="entry name" value="ATP-DEPENDENT RNA HELICASE HRPB"/>
    <property type="match status" value="1"/>
</dbReference>
<dbReference type="InterPro" id="IPR043504">
    <property type="entry name" value="Peptidase_S1_PA_chymotrypsin"/>
</dbReference>
<evidence type="ECO:0000256" key="22">
    <source>
        <dbReference type="ARBA" id="ARBA00022806"/>
    </source>
</evidence>
<dbReference type="RefSeq" id="YP_004376199.1">
    <property type="nucleotide sequence ID" value="NC_015393.1"/>
</dbReference>
<evidence type="ECO:0000256" key="31">
    <source>
        <dbReference type="ARBA" id="ARBA00045403"/>
    </source>
</evidence>
<dbReference type="GO" id="GO:0004386">
    <property type="term" value="F:helicase activity"/>
    <property type="evidence" value="ECO:0007669"/>
    <property type="project" value="UniProtKB-KW"/>
</dbReference>
<dbReference type="PROSITE" id="PS51194">
    <property type="entry name" value="HELICASE_CTER"/>
    <property type="match status" value="1"/>
</dbReference>
<dbReference type="PROSITE" id="PS51192">
    <property type="entry name" value="HELICASE_ATP_BIND_1"/>
    <property type="match status" value="1"/>
</dbReference>
<dbReference type="PROSITE" id="PS51744">
    <property type="entry name" value="HC_PRO_CPD"/>
    <property type="match status" value="1"/>
</dbReference>
<keyword evidence="17" id="KW-0645">Protease</keyword>
<evidence type="ECO:0000259" key="40">
    <source>
        <dbReference type="PROSITE" id="PS51744"/>
    </source>
</evidence>
<evidence type="ECO:0000259" key="41">
    <source>
        <dbReference type="PROSITE" id="PS51871"/>
    </source>
</evidence>
<keyword evidence="14" id="KW-1048">Host nucleus</keyword>
<dbReference type="Pfam" id="PF00270">
    <property type="entry name" value="DEAD"/>
    <property type="match status" value="1"/>
</dbReference>
<dbReference type="CDD" id="cd23175">
    <property type="entry name" value="ps-ssRNAv_Potyviridae_RdRp"/>
    <property type="match status" value="1"/>
</dbReference>
<dbReference type="Pfam" id="PF00767">
    <property type="entry name" value="Poty_coat"/>
    <property type="match status" value="1"/>
</dbReference>
<evidence type="ECO:0000256" key="8">
    <source>
        <dbReference type="ARBA" id="ARBA00022484"/>
    </source>
</evidence>
<dbReference type="InterPro" id="IPR001456">
    <property type="entry name" value="HC-pro"/>
</dbReference>
<evidence type="ECO:0000256" key="21">
    <source>
        <dbReference type="ARBA" id="ARBA00022801"/>
    </source>
</evidence>
<evidence type="ECO:0000256" key="29">
    <source>
        <dbReference type="ARBA" id="ARBA00029422"/>
    </source>
</evidence>
<evidence type="ECO:0000259" key="38">
    <source>
        <dbReference type="PROSITE" id="PS51194"/>
    </source>
</evidence>
<dbReference type="InterPro" id="IPR009003">
    <property type="entry name" value="Peptidase_S1_PA"/>
</dbReference>
<dbReference type="GO" id="GO:0039694">
    <property type="term" value="P:viral RNA genome replication"/>
    <property type="evidence" value="ECO:0007669"/>
    <property type="project" value="InterPro"/>
</dbReference>
<dbReference type="GO" id="GO:0005198">
    <property type="term" value="F:structural molecule activity"/>
    <property type="evidence" value="ECO:0007669"/>
    <property type="project" value="InterPro"/>
</dbReference>
<evidence type="ECO:0000256" key="16">
    <source>
        <dbReference type="ARBA" id="ARBA00022632"/>
    </source>
</evidence>
<proteinExistence type="inferred from homology"/>
<evidence type="ECO:0000256" key="20">
    <source>
        <dbReference type="ARBA" id="ARBA00022741"/>
    </source>
</evidence>
<keyword evidence="35" id="KW-1133">Transmembrane helix</keyword>
<comment type="catalytic activity">
    <reaction evidence="1">
        <text>Hydrolyzes glutaminyl bonds, and activity is further restricted by preferences for the amino acids in P6 - P1' that vary with the species of potyvirus, e.g. Glu-Xaa-Xaa-Tyr-Xaa-Gln-|-(Ser or Gly) for the enzyme from tobacco etch virus. The natural substrate is the viral polyprotein, but other proteins and oligopeptides containing the appropriate consensus sequence are also cleaved.</text>
        <dbReference type="EC" id="3.4.22.44"/>
    </reaction>
</comment>
<evidence type="ECO:0000256" key="7">
    <source>
        <dbReference type="ARBA" id="ARBA00022463"/>
    </source>
</evidence>
<dbReference type="PRINTS" id="PR00966">
    <property type="entry name" value="NIAPOTYPTASE"/>
</dbReference>
<dbReference type="GO" id="GO:0044161">
    <property type="term" value="C:host cell cytoplasmic vesicle"/>
    <property type="evidence" value="ECO:0007669"/>
    <property type="project" value="UniProtKB-SubCell"/>
</dbReference>
<dbReference type="GO" id="GO:0003723">
    <property type="term" value="F:RNA binding"/>
    <property type="evidence" value="ECO:0007669"/>
    <property type="project" value="InterPro"/>
</dbReference>
<keyword evidence="35" id="KW-0472">Membrane</keyword>
<evidence type="ECO:0000256" key="30">
    <source>
        <dbReference type="ARBA" id="ARBA00034108"/>
    </source>
</evidence>
<keyword evidence="20" id="KW-0547">Nucleotide-binding</keyword>
<keyword evidence="9" id="KW-1036">Host cytoplasmic vesicle</keyword>
<keyword evidence="24" id="KW-0067">ATP-binding</keyword>
<dbReference type="InterPro" id="IPR001592">
    <property type="entry name" value="Poty_coat"/>
</dbReference>
<evidence type="ECO:0000256" key="5">
    <source>
        <dbReference type="ARBA" id="ARBA00006064"/>
    </source>
</evidence>
<feature type="domain" description="Helicase C-terminal" evidence="38">
    <location>
        <begin position="1506"/>
        <end position="1665"/>
    </location>
</feature>
<evidence type="ECO:0000256" key="23">
    <source>
        <dbReference type="ARBA" id="ARBA00022807"/>
    </source>
</evidence>
<evidence type="ECO:0000256" key="4">
    <source>
        <dbReference type="ARBA" id="ARBA00004328"/>
    </source>
</evidence>
<keyword evidence="18" id="KW-0808">Transferase</keyword>
<dbReference type="Pfam" id="PF08440">
    <property type="entry name" value="Poty_PP"/>
    <property type="match status" value="1"/>
</dbReference>
<dbReference type="Gene3D" id="3.90.70.150">
    <property type="entry name" value="Helper component proteinase"/>
    <property type="match status" value="1"/>
</dbReference>
<keyword evidence="23" id="KW-0788">Thiol protease</keyword>
<reference evidence="42 43" key="1">
    <citation type="journal article" date="2011" name="Arch. Virol.">
        <title>Complete genome sequence of Celery mosaic virus and its relationship to other members of the genus Potyvirus.</title>
        <authorList>
            <person name="Xu D."/>
            <person name="Liu H.Y."/>
            <person name="Li F."/>
            <person name="Li R."/>
        </authorList>
    </citation>
    <scope>NUCLEOTIDE SEQUENCE [LARGE SCALE GENOMIC DNA]</scope>
    <source>
        <strain evidence="42">California</strain>
    </source>
</reference>
<dbReference type="Proteomes" id="UP000203580">
    <property type="component" value="Segment"/>
</dbReference>
<feature type="transmembrane region" description="Helical" evidence="35">
    <location>
        <begin position="1108"/>
        <end position="1130"/>
    </location>
</feature>
<comment type="function">
    <text evidence="31">Mediates the cap-independent, EIF4E-dependent translation of viral genomic RNAs. Binds to the cap-binding site of host EIF4E and thus interferes with the host EIF4E-dependent mRNA export and translation. VPg-RNA directly binds EIF4E and is a template for transcription. Also forms trimeric complexes with EIF4E-EIF4G, which are templates for translation.</text>
</comment>
<comment type="catalytic activity">
    <reaction evidence="2">
        <text>Hydrolyzes a Gly-|-Gly bond at its own C-terminus, commonly in the sequence -Tyr-Xaa-Val-Gly-|-Gly, in the processing of the potyviral polyprotein.</text>
        <dbReference type="EC" id="3.4.22.45"/>
    </reaction>
</comment>
<dbReference type="InterPro" id="IPR043502">
    <property type="entry name" value="DNA/RNA_pol_sf"/>
</dbReference>
<evidence type="ECO:0000256" key="2">
    <source>
        <dbReference type="ARBA" id="ARBA00001848"/>
    </source>
</evidence>
<feature type="domain" description="Peptidase S30" evidence="41">
    <location>
        <begin position="255"/>
        <end position="401"/>
    </location>
</feature>
<keyword evidence="10" id="KW-1139">Helical capsid protein</keyword>
<feature type="domain" description="Peptidase C4" evidence="39">
    <location>
        <begin position="2143"/>
        <end position="2361"/>
    </location>
</feature>
<keyword evidence="16" id="KW-1090">Inhibition of host innate immune response by virus</keyword>
<dbReference type="Pfam" id="PF13608">
    <property type="entry name" value="Potyvirid-P3"/>
    <property type="match status" value="1"/>
</dbReference>
<evidence type="ECO:0000256" key="28">
    <source>
        <dbReference type="ARBA" id="ARBA00029405"/>
    </source>
</evidence>
<evidence type="ECO:0000256" key="32">
    <source>
        <dbReference type="PROSITE-ProRule" id="PRU01080"/>
    </source>
</evidence>
<dbReference type="GO" id="GO:0006351">
    <property type="term" value="P:DNA-templated transcription"/>
    <property type="evidence" value="ECO:0007669"/>
    <property type="project" value="InterPro"/>
</dbReference>
<keyword evidence="15" id="KW-0945">Host-virus interaction</keyword>
<dbReference type="SMART" id="SM00487">
    <property type="entry name" value="DEXDc"/>
    <property type="match status" value="1"/>
</dbReference>
<evidence type="ECO:0000256" key="12">
    <source>
        <dbReference type="ARBA" id="ARBA00022553"/>
    </source>
</evidence>
<keyword evidence="19" id="KW-0548">Nucleotidyltransferase</keyword>
<evidence type="ECO:0000256" key="26">
    <source>
        <dbReference type="ARBA" id="ARBA00022953"/>
    </source>
</evidence>
<feature type="domain" description="Peptidase C6" evidence="40">
    <location>
        <begin position="736"/>
        <end position="859"/>
    </location>
</feature>
<evidence type="ECO:0000256" key="1">
    <source>
        <dbReference type="ARBA" id="ARBA00000785"/>
    </source>
</evidence>
<sequence length="3181" mass="361535">MAAIVNIFSDLALRKFNEKSKTNFTMYHVTRARAANRRSLHYDCEDDVYLCVKCSESFDSVQQFKDEHECELSIERAEQEYVERQASLRKMVAKVETKPENQDVVPVATKQVAKMWVPKQVPDVGTEMAKIKFGTIDEEVEFIAPKRIASASVMSVWDKLKDELSSKFKSRADLVPVKTRSGLWKYGEPNGISKDWLEKKQPTTFQFPEAQCDVTHISIAGGPKPSSEVVKDQPKKAQATSKRMKTRRVAPKLVKMTERQFTMFLAQVSAIMKKKNMRFEIATRRRVKAVKCGIKSNTFLKTVHVTTKHEGGIRKSIDLHMNSTQQNIIKAIVGNINKGRILNDTNFQRGDSGMVLLQQQLHGKFGRSINELFVVRGRHNGVLLNSLSRVTESVTFKTVHYSASERFFESFSKTFVANKPKSLNHVCESNFSIENCGIVAALVTQTLFQFGKITCKQCAIEYTNLSDIEMKGWIKQELDDTIQNVEDKFPDFSHVVRFLKDLRRFLGMVNENISAFSDTQQLIGSYESEPFIQLKKLNEIIIKGSMMTSTDLSHATDLVNKLARFQKNRTDNIKSGNLSHFRNKISGKTTMNFSLMCDNQLDKNGNFLWGQRGYHAKRFFSNYFEVIDPSGGYDKYQIRNHPHGSRRLAIKNLIVSTDLELLREQLKGEYVKQPDVSAQCVSRLRDDFVYPCCCVTTESGSAIESQFLKPTKNHLVIGNTGDSKFVDLPAEVSEKMYIAKEGYCYVNIFLAMLVNVNEDSAKDFTKMVRDMVIENKLGTWPSLMDVATACHLLTVFHPETSNAELPRILVDHKTKTMHVVDSYGSKTTGYHILKANTVSQLIKFADLSLASEMKFYAVGGTSDGTQVAQDASMSLLIKAIYRPKLMASILQKEPYLLVLSIISPRVLLALFNSGSLEEATQKWIKRDQDVAQVAAMLSALAGKVSLARTINEQLAIINRHGPAMLENTFRGVKPHFSYAQALKTLTMVEARNGADEILIAHGYQVLPMNLYETMEKIYQKELDDSWCALGWLEKFHAMRYSHRWRKYSLNQSSPTKLEDLGNKYNFSLKSLHGKTRKCVQSRVASVYKKWHTIKLTIQQRVFSRSLRLFVSMLPNVFTFINSLIIVNLLLSIMMCARKMLDDHHRNKARIAEGEFEKKMTTLEDIYNEIFERQGEQPTHKEYLEYVGKVNPELLEFAQQETSEPEDLVKHEAKRVTEARLEQAMAFVALVLMAIDSDRSDCVYKVLNKLKSLMTIADADVYHQSIDEIKSEMEEKKLTIDFTLDDTFVPTIRAQEPTFADWWANQISNTNVLTHYRTEGKFYEFTRQNAADTAHKITHDTVNDVLIRGAVGSGKSTGLPYELSQRGSVLLIEPTRPLAENVHKQLQGPPFMQSPTLRMRGLSSFGSSRITIMTSGFALHYFANNTEQISNYDFVIFDECHVLDSSAMAYRCLLHDARFTGKVLKVSATPPGRECDFTTQFPVEIRIEETLSFQSFVQGQGTGCNYDVVKDGNNILIYVASYNEVDNLSKLLLDRSYLVTKVDGRTMKLGNVEIVTNGTDKKKHFIVATNIIENGVTLDIDVVVDFGTKVTPFLDVDNRMVQYSKGSISYGERIQRLGRVGRNRKGVALRIGQTQKGLIEIPPIIATEAAFLCFAYGLPVMTHNVSTSLLNQCTVKQARVMLNFEISPFYTVNLVRYDGCMHPELHGILKRFKLRDSEVVLNSLALPTRSTDTWLTVSNYNKLGAHLSMCNEVRIPFLIKDIPEKVHEQVWDAMCTFRKDNCFQRISSASACRIAYTLQTDVHAIPRTIAIIDKLIEQERTKEAHHRSMKANSATSGNLNITSIVNSIRAKYSQNYAQENVEKLQRAKNQLLEYANLGIDANFPGLAQNFSALECVTHQNANEVSKQLQLKGRWNKSVVTKDFIVLGGIFAGGSYLIYTWFTETFDKQVYHQGYNKRARQKLKFRNARDARMAREVFGDDEVMRENFGEAYTKKGKQSGRTKGMGSKTRKFVNMYSYDADDFSFVRYVDPLTGFTLDESPMTDMRLVGEKIVEGRMHKLNEDELDMATIAAHPGIHAFYHKGGAKEAIMIDLEPHNPFELCNTGNIAGYPERKGELRQTGKPRAVVAASIPAPNEFDGTATHEGLSMFKGLRDYNGIASCICKLTNESEGHIESLYGIGFGGVIITNQHLFERNNGTLKIQTHHGEFVIPNTTTLSMFPCGNRDIVIIRMPKDLPPFPQKLKFRAPKSNERICMIGTNFQEQSTRSTISESSTTFQKEGSTFWKHWISTKDGYCGLPLVATEDGKIVGIHSLSNVSNTQNYFTDFPPDFQKGPLANLHDLNWIKHWKYNADNVGYGSLMLHKSQPDGLFKPIKLVQDLKSEGVYNQSINHNWLFDRLNGNLKAIGKSNAQLVTKHVVKGKCMLFESYLNTHPEANNFFRPFMGAYGKSKLNKEAYVKDLFKYTSPIVVGVLNTSIFEQAVESVIKRMEKSGFDKCEYVTDAQAIFKALNMKAAVGALYQGKKKEYFQEYTEEMQDEIVKQSCERLYEGKMGIWNGSLKAELRPIEKIQENKTRSFTAAPIDTLLAGKVCVDDFNNQFYASHFKCPWSVGMTKFYGGWNKLLSLLPDGWVYYDADGSQFDSSLSPYLINAVLQIRLHFMEDFDIGEKMLSNLYTEIVYTPILTPDGTIVKKFKGNNSGQPSTVVDNTLMVVLAMTYSLTLLGYEESVHDDVCRFLINGDDLLVAFHPDHEHIASKLEDIFREMGLKYTFTTRTENKEELWFMSHKGVRVGEMYIPKLEEERIVSILEWDRSSEPAHRLEAICAAMVESWGYQQLTQEIRRFYSWVLDMEPYNEIARQGKAPYISEMALKKLYTSKDVTEDEMFQFMKRFQEREMAEEEDVQVFHQGDQIIDAGGSNKEKSKMNKNEGSSGKDDEKKNDDQSLIRGADRDINAGTQGTIAVPKLKAISNKMRVPKYKNKNSMNLEFLLTYVPDQVDISNRRATHSQYEAWFEGVKKDYGVSDSEMEVLLSGLMVWCLENGTSPDLNGMWTMMDGDEQREYPVKPLLEHAKPTFRQIMHHFSDVAVAYIEMRNTKGPYMPGYGLKRNLRDRSLACYAFDFYEMTSRSPERAREAHLQMKAAALRNTKTRLLGLDGSVSGKEEDTERHTVDDVNRNMHSLLGMQGM</sequence>
<dbReference type="EMBL" id="HQ676607">
    <property type="protein sequence ID" value="AEB00568.1"/>
    <property type="molecule type" value="Genomic_RNA"/>
</dbReference>
<evidence type="ECO:0000256" key="18">
    <source>
        <dbReference type="ARBA" id="ARBA00022679"/>
    </source>
</evidence>
<evidence type="ECO:0000256" key="19">
    <source>
        <dbReference type="ARBA" id="ARBA00022695"/>
    </source>
</evidence>
<keyword evidence="11" id="KW-0191">Covalent protein-RNA linkage</keyword>
<dbReference type="GO" id="GO:0052170">
    <property type="term" value="P:symbiont-mediated suppression of host innate immune response"/>
    <property type="evidence" value="ECO:0007669"/>
    <property type="project" value="UniProtKB-KW"/>
</dbReference>
<keyword evidence="43" id="KW-1185">Reference proteome</keyword>
<evidence type="ECO:0000256" key="35">
    <source>
        <dbReference type="SAM" id="Phobius"/>
    </source>
</evidence>
<evidence type="ECO:0000256" key="34">
    <source>
        <dbReference type="SAM" id="MobiDB-lite"/>
    </source>
</evidence>
<dbReference type="InterPro" id="IPR039560">
    <property type="entry name" value="Potyvirid-P3"/>
</dbReference>
<evidence type="ECO:0000256" key="13">
    <source>
        <dbReference type="ARBA" id="ARBA00022561"/>
    </source>
</evidence>
<dbReference type="GO" id="GO:0004197">
    <property type="term" value="F:cysteine-type endopeptidase activity"/>
    <property type="evidence" value="ECO:0007669"/>
    <property type="project" value="InterPro"/>
</dbReference>
<dbReference type="Gene3D" id="2.40.10.10">
    <property type="entry name" value="Trypsin-like serine proteases"/>
    <property type="match status" value="2"/>
</dbReference>
<organism evidence="42 43">
    <name type="scientific">Celery mosaic virus</name>
    <dbReference type="NCBI Taxonomy" id="112436"/>
    <lineage>
        <taxon>Viruses</taxon>
        <taxon>Riboviria</taxon>
        <taxon>Orthornavirae</taxon>
        <taxon>Pisuviricota</taxon>
        <taxon>Stelpaviricetes</taxon>
        <taxon>Patatavirales</taxon>
        <taxon>Potyviridae</taxon>
        <taxon>Potyvirus</taxon>
        <taxon>Potyvirus apiumtessellati</taxon>
    </lineage>
</organism>
<keyword evidence="27" id="KW-0899">Viral immunoevasion</keyword>
<evidence type="ECO:0000313" key="42">
    <source>
        <dbReference type="EMBL" id="AEB00568.1"/>
    </source>
</evidence>
<evidence type="ECO:0000256" key="17">
    <source>
        <dbReference type="ARBA" id="ARBA00022670"/>
    </source>
</evidence>
<keyword evidence="22" id="KW-0347">Helicase</keyword>
<evidence type="ECO:0000259" key="36">
    <source>
        <dbReference type="PROSITE" id="PS50507"/>
    </source>
</evidence>
<dbReference type="GO" id="GO:0016818">
    <property type="term" value="F:hydrolase activity, acting on acid anhydrides, in phosphorus-containing anhydrides"/>
    <property type="evidence" value="ECO:0007669"/>
    <property type="project" value="InterPro"/>
</dbReference>
<dbReference type="GO" id="GO:0005524">
    <property type="term" value="F:ATP binding"/>
    <property type="evidence" value="ECO:0007669"/>
    <property type="project" value="UniProtKB-KW"/>
</dbReference>
<dbReference type="PROSITE" id="PS50507">
    <property type="entry name" value="RDRP_SSRNA_POS"/>
    <property type="match status" value="1"/>
</dbReference>
<feature type="region of interest" description="Disordered" evidence="34">
    <location>
        <begin position="2908"/>
        <end position="2945"/>
    </location>
</feature>
<dbReference type="Pfam" id="PF00851">
    <property type="entry name" value="Peptidase_C6"/>
    <property type="match status" value="1"/>
</dbReference>
<evidence type="ECO:0000256" key="33">
    <source>
        <dbReference type="RuleBase" id="RU003351"/>
    </source>
</evidence>
<protein>
    <recommendedName>
        <fullName evidence="6">Genome polyprotein</fullName>
    </recommendedName>
</protein>
<evidence type="ECO:0000256" key="10">
    <source>
        <dbReference type="ARBA" id="ARBA00022497"/>
    </source>
</evidence>
<feature type="active site" description="For helper component proteinase activity" evidence="32">
    <location>
        <position position="744"/>
    </location>
</feature>
<dbReference type="InterPro" id="IPR031159">
    <property type="entry name" value="HC_PRO_CPD_dom"/>
</dbReference>
<evidence type="ECO:0000313" key="43">
    <source>
        <dbReference type="Proteomes" id="UP000203580"/>
    </source>
</evidence>
<dbReference type="GeneID" id="10447544"/>
<keyword evidence="8" id="KW-0696">RNA-directed RNA polymerase</keyword>
<dbReference type="InterPro" id="IPR013648">
    <property type="entry name" value="PP_Potyviridae"/>
</dbReference>
<evidence type="ECO:0000259" key="37">
    <source>
        <dbReference type="PROSITE" id="PS51192"/>
    </source>
</evidence>
<dbReference type="SUPFAM" id="SSF52540">
    <property type="entry name" value="P-loop containing nucleoside triphosphate hydrolases"/>
    <property type="match status" value="2"/>
</dbReference>
<evidence type="ECO:0000256" key="9">
    <source>
        <dbReference type="ARBA" id="ARBA00022488"/>
    </source>
</evidence>
<evidence type="ECO:0000256" key="14">
    <source>
        <dbReference type="ARBA" id="ARBA00022562"/>
    </source>
</evidence>
<dbReference type="GO" id="GO:0042025">
    <property type="term" value="C:host cell nucleus"/>
    <property type="evidence" value="ECO:0007669"/>
    <property type="project" value="UniProtKB-SubCell"/>
</dbReference>
<dbReference type="Gene3D" id="3.40.50.300">
    <property type="entry name" value="P-loop containing nucleotide triphosphate hydrolases"/>
    <property type="match status" value="2"/>
</dbReference>
<keyword evidence="7" id="KW-0941">Suppressor of RNA silencing</keyword>
<keyword evidence="26" id="KW-0693">Viral RNA replication</keyword>
<dbReference type="InterPro" id="IPR001730">
    <property type="entry name" value="Potyv_NIa-pro_dom"/>
</dbReference>
<comment type="subcellular location">
    <subcellularLocation>
        <location evidence="30">Host cytoplasmic vesicle</location>
    </subcellularLocation>
    <subcellularLocation>
        <location evidence="3">Host nucleus</location>
    </subcellularLocation>
    <subcellularLocation>
        <location evidence="4">Virion</location>
    </subcellularLocation>
</comment>
<dbReference type="GO" id="GO:0003968">
    <property type="term" value="F:RNA-directed RNA polymerase activity"/>
    <property type="evidence" value="ECO:0007669"/>
    <property type="project" value="UniProtKB-KW"/>
</dbReference>
<dbReference type="InterPro" id="IPR002540">
    <property type="entry name" value="Pept_S30_P1_potyvir"/>
</dbReference>
<accession>F5B951</accession>
<evidence type="ECO:0000256" key="27">
    <source>
        <dbReference type="ARBA" id="ARBA00023280"/>
    </source>
</evidence>
<keyword evidence="21" id="KW-0378">Hydrolase</keyword>
<dbReference type="PANTHER" id="PTHR43519">
    <property type="entry name" value="ATP-DEPENDENT RNA HELICASE HRPB"/>
    <property type="match status" value="1"/>
</dbReference>
<dbReference type="InterPro" id="IPR011545">
    <property type="entry name" value="DEAD/DEAH_box_helicase_dom"/>
</dbReference>
<dbReference type="KEGG" id="vg:10447544"/>
<dbReference type="InterPro" id="IPR042308">
    <property type="entry name" value="HC_PRO_CPD_sf"/>
</dbReference>
<feature type="active site" description="For helper component proteinase activity" evidence="32">
    <location>
        <position position="818"/>
    </location>
</feature>
<dbReference type="InterPro" id="IPR001650">
    <property type="entry name" value="Helicase_C-like"/>
</dbReference>
<evidence type="ECO:0000259" key="39">
    <source>
        <dbReference type="PROSITE" id="PS51436"/>
    </source>
</evidence>
<evidence type="ECO:0000256" key="6">
    <source>
        <dbReference type="ARBA" id="ARBA00020107"/>
    </source>
</evidence>
<comment type="function">
    <text evidence="28">Involved in aphid transmission, cell-to-cell and systemis movement, encapsidation of the viral RNA and in the regulation of viral RNA amplification.</text>
</comment>
<feature type="compositionally biased region" description="Basic and acidic residues" evidence="34">
    <location>
        <begin position="2914"/>
        <end position="2945"/>
    </location>
</feature>
<dbReference type="SUPFAM" id="SSF56672">
    <property type="entry name" value="DNA/RNA polymerases"/>
    <property type="match status" value="1"/>
</dbReference>
<dbReference type="PROSITE" id="PS51871">
    <property type="entry name" value="PV_P1_PRO"/>
    <property type="match status" value="1"/>
</dbReference>
<dbReference type="InterPro" id="IPR027417">
    <property type="entry name" value="P-loop_NTPase"/>
</dbReference>
<dbReference type="GO" id="GO:0006508">
    <property type="term" value="P:proteolysis"/>
    <property type="evidence" value="ECO:0007669"/>
    <property type="project" value="UniProtKB-KW"/>
</dbReference>
<dbReference type="SUPFAM" id="SSF50494">
    <property type="entry name" value="Trypsin-like serine proteases"/>
    <property type="match status" value="1"/>
</dbReference>
<dbReference type="GO" id="GO:0019029">
    <property type="term" value="C:helical viral capsid"/>
    <property type="evidence" value="ECO:0007669"/>
    <property type="project" value="UniProtKB-KW"/>
</dbReference>
<dbReference type="Pfam" id="PF01577">
    <property type="entry name" value="Peptidase_S30"/>
    <property type="match status" value="1"/>
</dbReference>
<dbReference type="Pfam" id="PF00271">
    <property type="entry name" value="Helicase_C"/>
    <property type="match status" value="1"/>
</dbReference>
<dbReference type="SMART" id="SM00490">
    <property type="entry name" value="HELICc"/>
    <property type="match status" value="1"/>
</dbReference>
<evidence type="ECO:0000256" key="15">
    <source>
        <dbReference type="ARBA" id="ARBA00022581"/>
    </source>
</evidence>
<evidence type="ECO:0000256" key="25">
    <source>
        <dbReference type="ARBA" id="ARBA00022844"/>
    </source>
</evidence>
<dbReference type="InterPro" id="IPR014001">
    <property type="entry name" value="Helicase_ATP-bd"/>
</dbReference>
<feature type="domain" description="RdRp catalytic" evidence="36">
    <location>
        <begin position="2627"/>
        <end position="2751"/>
    </location>
</feature>
<evidence type="ECO:0000256" key="24">
    <source>
        <dbReference type="ARBA" id="ARBA00022840"/>
    </source>
</evidence>
<dbReference type="Pfam" id="PF00680">
    <property type="entry name" value="RdRP_1"/>
    <property type="match status" value="1"/>
</dbReference>
<dbReference type="Pfam" id="PF00863">
    <property type="entry name" value="Peptidase_C4"/>
    <property type="match status" value="1"/>
</dbReference>
<feature type="region of interest" description="Disordered" evidence="34">
    <location>
        <begin position="223"/>
        <end position="247"/>
    </location>
</feature>
<comment type="function">
    <text evidence="29">Has helicase activity. It may be involved in replication.</text>
</comment>
<dbReference type="InterPro" id="IPR001205">
    <property type="entry name" value="RNA-dir_pol_C"/>
</dbReference>
<evidence type="ECO:0000256" key="3">
    <source>
        <dbReference type="ARBA" id="ARBA00004147"/>
    </source>
</evidence>
<keyword evidence="25" id="KW-0946">Virion</keyword>
<dbReference type="PROSITE" id="PS51436">
    <property type="entry name" value="POTYVIRUS_NIA_PRO"/>
    <property type="match status" value="1"/>
</dbReference>
<dbReference type="InterPro" id="IPR043128">
    <property type="entry name" value="Rev_trsase/Diguanyl_cyclase"/>
</dbReference>
<dbReference type="InterPro" id="IPR007094">
    <property type="entry name" value="RNA-dir_pol_PSvirus"/>
</dbReference>
<dbReference type="Gene3D" id="3.30.70.270">
    <property type="match status" value="1"/>
</dbReference>